<dbReference type="AlphaFoldDB" id="A0AAV3Q2E0"/>
<protein>
    <submittedName>
        <fullName evidence="1">Uncharacterized protein</fullName>
    </submittedName>
</protein>
<keyword evidence="2" id="KW-1185">Reference proteome</keyword>
<gene>
    <name evidence="1" type="ORF">LIER_38263</name>
</gene>
<comment type="caution">
    <text evidence="1">The sequence shown here is derived from an EMBL/GenBank/DDBJ whole genome shotgun (WGS) entry which is preliminary data.</text>
</comment>
<sequence length="83" mass="9265">MEGDYLENTGLRGLELGLGVDEPEMGARLRCATDERGLRGSSYEKAMTLRKRFRVEALGISADLLRDCSRRQSFLLLISGSQQ</sequence>
<evidence type="ECO:0000313" key="1">
    <source>
        <dbReference type="EMBL" id="GAA0156402.1"/>
    </source>
</evidence>
<dbReference type="Proteomes" id="UP001454036">
    <property type="component" value="Unassembled WGS sequence"/>
</dbReference>
<reference evidence="1 2" key="1">
    <citation type="submission" date="2024-01" db="EMBL/GenBank/DDBJ databases">
        <title>The complete chloroplast genome sequence of Lithospermum erythrorhizon: insights into the phylogenetic relationship among Boraginaceae species and the maternal lineages of purple gromwells.</title>
        <authorList>
            <person name="Okada T."/>
            <person name="Watanabe K."/>
        </authorList>
    </citation>
    <scope>NUCLEOTIDE SEQUENCE [LARGE SCALE GENOMIC DNA]</scope>
</reference>
<accession>A0AAV3Q2E0</accession>
<dbReference type="EMBL" id="BAABME010019199">
    <property type="protein sequence ID" value="GAA0156402.1"/>
    <property type="molecule type" value="Genomic_DNA"/>
</dbReference>
<proteinExistence type="predicted"/>
<evidence type="ECO:0000313" key="2">
    <source>
        <dbReference type="Proteomes" id="UP001454036"/>
    </source>
</evidence>
<name>A0AAV3Q2E0_LITER</name>
<organism evidence="1 2">
    <name type="scientific">Lithospermum erythrorhizon</name>
    <name type="common">Purple gromwell</name>
    <name type="synonym">Lithospermum officinale var. erythrorhizon</name>
    <dbReference type="NCBI Taxonomy" id="34254"/>
    <lineage>
        <taxon>Eukaryota</taxon>
        <taxon>Viridiplantae</taxon>
        <taxon>Streptophyta</taxon>
        <taxon>Embryophyta</taxon>
        <taxon>Tracheophyta</taxon>
        <taxon>Spermatophyta</taxon>
        <taxon>Magnoliopsida</taxon>
        <taxon>eudicotyledons</taxon>
        <taxon>Gunneridae</taxon>
        <taxon>Pentapetalae</taxon>
        <taxon>asterids</taxon>
        <taxon>lamiids</taxon>
        <taxon>Boraginales</taxon>
        <taxon>Boraginaceae</taxon>
        <taxon>Boraginoideae</taxon>
        <taxon>Lithospermeae</taxon>
        <taxon>Lithospermum</taxon>
    </lineage>
</organism>